<feature type="region of interest" description="Disordered" evidence="1">
    <location>
        <begin position="236"/>
        <end position="274"/>
    </location>
</feature>
<organism evidence="2 3">
    <name type="scientific">Oryza meyeriana var. granulata</name>
    <dbReference type="NCBI Taxonomy" id="110450"/>
    <lineage>
        <taxon>Eukaryota</taxon>
        <taxon>Viridiplantae</taxon>
        <taxon>Streptophyta</taxon>
        <taxon>Embryophyta</taxon>
        <taxon>Tracheophyta</taxon>
        <taxon>Spermatophyta</taxon>
        <taxon>Magnoliopsida</taxon>
        <taxon>Liliopsida</taxon>
        <taxon>Poales</taxon>
        <taxon>Poaceae</taxon>
        <taxon>BOP clade</taxon>
        <taxon>Oryzoideae</taxon>
        <taxon>Oryzeae</taxon>
        <taxon>Oryzinae</taxon>
        <taxon>Oryza</taxon>
        <taxon>Oryza meyeriana</taxon>
    </lineage>
</organism>
<feature type="region of interest" description="Disordered" evidence="1">
    <location>
        <begin position="143"/>
        <end position="216"/>
    </location>
</feature>
<protein>
    <submittedName>
        <fullName evidence="2">Uncharacterized protein</fullName>
    </submittedName>
</protein>
<evidence type="ECO:0000313" key="3">
    <source>
        <dbReference type="Proteomes" id="UP000479710"/>
    </source>
</evidence>
<gene>
    <name evidence="2" type="ORF">E2562_018835</name>
</gene>
<reference evidence="2 3" key="1">
    <citation type="submission" date="2019-11" db="EMBL/GenBank/DDBJ databases">
        <title>Whole genome sequence of Oryza granulata.</title>
        <authorList>
            <person name="Li W."/>
        </authorList>
    </citation>
    <scope>NUCLEOTIDE SEQUENCE [LARGE SCALE GENOMIC DNA]</scope>
    <source>
        <strain evidence="3">cv. Menghai</strain>
        <tissue evidence="2">Leaf</tissue>
    </source>
</reference>
<feature type="compositionally biased region" description="Basic and acidic residues" evidence="1">
    <location>
        <begin position="240"/>
        <end position="265"/>
    </location>
</feature>
<dbReference type="OrthoDB" id="689633at2759"/>
<name>A0A6G1F9U5_9ORYZ</name>
<feature type="region of interest" description="Disordered" evidence="1">
    <location>
        <begin position="1"/>
        <end position="129"/>
    </location>
</feature>
<evidence type="ECO:0000313" key="2">
    <source>
        <dbReference type="EMBL" id="KAF0933591.1"/>
    </source>
</evidence>
<dbReference type="AlphaFoldDB" id="A0A6G1F9U5"/>
<sequence>MEDSVGEEERREQEETMAQGKERGGEEDAGGGGGEPCGESGFLTTMASKIGAAVSGSNGSFGAEEEEYGEGNGDGNAVGASSGEEEGKRGGDGGGGIFGKLLSTETMADGKERGGGGVGGGVETDGEGGLLTTMASKIGAAMSGSNGSVGAEEEGGERNGDGNVAAASGGEGEGKREGNGGGGIFSKLVSGSSDSLPASVGTEEERKVGGDQGGEQAGILSTVASKIGIAMFGVNGHANHRNEDDAKISNGDAADHGKVKEKEDEPNGGGIVKQLISNLPTDDQAPDAEEASLLIAIIDD</sequence>
<accession>A0A6G1F9U5</accession>
<evidence type="ECO:0000256" key="1">
    <source>
        <dbReference type="SAM" id="MobiDB-lite"/>
    </source>
</evidence>
<dbReference type="EMBL" id="SPHZ02000001">
    <property type="protein sequence ID" value="KAF0933591.1"/>
    <property type="molecule type" value="Genomic_DNA"/>
</dbReference>
<proteinExistence type="predicted"/>
<dbReference type="Proteomes" id="UP000479710">
    <property type="component" value="Unassembled WGS sequence"/>
</dbReference>
<comment type="caution">
    <text evidence="2">The sequence shown here is derived from an EMBL/GenBank/DDBJ whole genome shotgun (WGS) entry which is preliminary data.</text>
</comment>
<feature type="compositionally biased region" description="Basic and acidic residues" evidence="1">
    <location>
        <begin position="7"/>
        <end position="26"/>
    </location>
</feature>
<feature type="compositionally biased region" description="Gly residues" evidence="1">
    <location>
        <begin position="115"/>
        <end position="129"/>
    </location>
</feature>
<keyword evidence="3" id="KW-1185">Reference proteome</keyword>